<feature type="compositionally biased region" description="Basic and acidic residues" evidence="8">
    <location>
        <begin position="2226"/>
        <end position="2238"/>
    </location>
</feature>
<dbReference type="InterPro" id="IPR029063">
    <property type="entry name" value="SAM-dependent_MTases_sf"/>
</dbReference>
<name>A0A367WRV2_9PROT</name>
<dbReference type="GO" id="GO:0009007">
    <property type="term" value="F:site-specific DNA-methyltransferase (adenine-specific) activity"/>
    <property type="evidence" value="ECO:0007669"/>
    <property type="project" value="UniProtKB-EC"/>
</dbReference>
<dbReference type="GO" id="GO:0008170">
    <property type="term" value="F:N-methyltransferase activity"/>
    <property type="evidence" value="ECO:0007669"/>
    <property type="project" value="InterPro"/>
</dbReference>
<evidence type="ECO:0000259" key="9">
    <source>
        <dbReference type="Pfam" id="PF02384"/>
    </source>
</evidence>
<dbReference type="Pfam" id="PF13872">
    <property type="entry name" value="AAA_34"/>
    <property type="match status" value="1"/>
</dbReference>
<dbReference type="SUPFAM" id="SSF53335">
    <property type="entry name" value="S-adenosyl-L-methionine-dependent methyltransferases"/>
    <property type="match status" value="2"/>
</dbReference>
<dbReference type="GO" id="GO:0009307">
    <property type="term" value="P:DNA restriction-modification system"/>
    <property type="evidence" value="ECO:0007669"/>
    <property type="project" value="UniProtKB-KW"/>
</dbReference>
<dbReference type="GO" id="GO:0003677">
    <property type="term" value="F:DNA binding"/>
    <property type="evidence" value="ECO:0007669"/>
    <property type="project" value="InterPro"/>
</dbReference>
<dbReference type="InterPro" id="IPR002052">
    <property type="entry name" value="DNA_methylase_N6_adenine_CS"/>
</dbReference>
<dbReference type="RefSeq" id="WP_114099638.1">
    <property type="nucleotide sequence ID" value="NZ_JPWI01000015.1"/>
</dbReference>
<comment type="catalytic activity">
    <reaction evidence="7">
        <text>a 2'-deoxyadenosine in DNA + S-adenosyl-L-methionine = an N(6)-methyl-2'-deoxyadenosine in DNA + S-adenosyl-L-homocysteine + H(+)</text>
        <dbReference type="Rhea" id="RHEA:15197"/>
        <dbReference type="Rhea" id="RHEA-COMP:12418"/>
        <dbReference type="Rhea" id="RHEA-COMP:12419"/>
        <dbReference type="ChEBI" id="CHEBI:15378"/>
        <dbReference type="ChEBI" id="CHEBI:57856"/>
        <dbReference type="ChEBI" id="CHEBI:59789"/>
        <dbReference type="ChEBI" id="CHEBI:90615"/>
        <dbReference type="ChEBI" id="CHEBI:90616"/>
        <dbReference type="EC" id="2.1.1.72"/>
    </reaction>
</comment>
<keyword evidence="5" id="KW-0949">S-adenosyl-L-methionine</keyword>
<evidence type="ECO:0000256" key="3">
    <source>
        <dbReference type="ARBA" id="ARBA00022603"/>
    </source>
</evidence>
<feature type="domain" description="Strawberry notch AAA" evidence="11">
    <location>
        <begin position="2381"/>
        <end position="2654"/>
    </location>
</feature>
<keyword evidence="3" id="KW-0489">Methyltransferase</keyword>
<feature type="domain" description="Strawberry notch helicase C" evidence="10">
    <location>
        <begin position="2849"/>
        <end position="3073"/>
    </location>
</feature>
<dbReference type="Gene3D" id="3.40.50.150">
    <property type="entry name" value="Vaccinia Virus protein VP39"/>
    <property type="match status" value="2"/>
</dbReference>
<evidence type="ECO:0000259" key="11">
    <source>
        <dbReference type="Pfam" id="PF13872"/>
    </source>
</evidence>
<accession>A0A367WRV2</accession>
<comment type="caution">
    <text evidence="12">The sequence shown here is derived from an EMBL/GenBank/DDBJ whole genome shotgun (WGS) entry which is preliminary data.</text>
</comment>
<evidence type="ECO:0000256" key="4">
    <source>
        <dbReference type="ARBA" id="ARBA00022679"/>
    </source>
</evidence>
<sequence>MPISLDKSQLLLSRPVSASSTQVGKFKRLERRVIGNGTTGQDQVEQYLDLRDQIGHSRFVQPPVWLTIDGKAVFSSGESHASSQRYVAEENTSVRAWHTGNFVDVAIFEAGLPSGHGWRIHEEEWPSSNLDQIALLNLTRLSDASAFSHQDEARLAINELIDGKPGSLTDWSIKLDLSAPDALNMVAPKTQEAAALLKAQGAVFSSGRQDWSLSKDEYLQQYEIINLSIDDQIALQEMAGRNYEQAVASSIKGAVSVFADVENPNDYVVFRKPTYFENKKPQASAVLKDGLLHVFDGEEHTFKEIVSSLSKRAEIRRYSQNCKEKLSQEHAARIRAAIEKKLPVPAEVFDDYPHMRKYLPANMAGDFRPLPEFGSENDFEPIETHEMGEAIWNAEREAEQEDFYCDWTDQIRCTQLTQESLIETHAEDFYKPTHELLELAESASFADETRRRIEQEFRIDNDIADNVRLDNEQSADLYDLIADALVDELKEVAREDVEHDAWTWEVNDANHDLYWETFYDNEYELIRERLEDGFDGAHVIAGFDEQEIADYAIMRTATGEYYVYCDVASHQAERLCETKNYNDAVRAAVGHARYGMRSVSWPLNESHDDTGWRRTANSLSSIRIITPSGTNAARRPSWLRGDFALVSPFSGQPGHQAYHLPTGVEVGQVWGTEDAAKRFVDLLRPQADWAKLTHDNLPDYEDIVQTTQQQAGRQAAENMRVMRSQQRNRLHQQPVKKLAGFAGPVAFSANLLDTEPPRFDLDKHARFEPTEQDKNWFVSRIRENAFESHIAENWHEENIDSYTPSREALRSWASATYWKWHQLDESERETLLEHMANDDDVKDQLIFTELADEFEQHLGQLADAELAHFAHAIVLTDLSGQGYRAIFREDDPSDMEVFAPGPISDETFLGYARGETAMDALEDAHDIGGQYALRGVRAIDGEDLFKELNPQMPDDRWTPRLLILSEKTPCPSRLAQGFARGSFGLVRTDWHLGEKQPGTAVIHLATGLPIKPFFRRDQDAMAFAELIEKKADWHDLIDHEDFARESANLRNIARQTSNTIRLANRIKEKAEPVIRDERTGGFAGAVAFKALDHRHYEKNILGHLESADPSLQMSQKWDDFLTLSRCAFLGASMPKNSDAWRENENQYLDVVDRYRQKRRLADIREAYPAILAEVTNAANKIDDDVLGNLHMQIAPNSALGQEFTPYSIARLMSEITTGDLTNKQRADLLDGKSYVSMTDPACGAGVMAIAKAEALNNRHIDPKKHLRAHLTDIDRTACDMAYLNMSLRGIPAVVSHGNTLSLEQFSKPMMTPAYVKARYEDILNKRSAIQDASHQFGGLLDDEAEVQFSTGQNYHDLSRSLQKLGAGPDLMEHTFVPSNDPAPGVPGEYTRLQDVKDLLWHANLVFDAAEKFGFSEPHPEREALPPHKLYDDYHKELGSKVGAFLDNLELSHPTTLRQAQPLLDRVADYENRFDAYCEHYGEPDITYEALTTPRWKTGDTVPFFDPDAEMTVAPEDLPDDGVITARSEELYPFYSRQVKAEYLSRYEQDFSIDENYIAALAHEYKDQAIARLEVLGHATDPEDVEGTARAIVREELEAKGFYSGDIDTTRLLNHYENSIFIEAESRARDAAFEELHQAAPRSIADDSGLGYQIWTSPSDSAFKLKLHGIEVTQAATFAEAQVLAIAHAQGKDVVALRDSSRPLNPDGPQEDFARRDYIFVSGPEVRPGVFVINKLDDALVHGKFAISRSLSSKPGWHITHLPTGFSCNALRHRFASEQAAKSCVLELEKVSELNVTRADAQSWINAPENHDTRRSCFELIENHILSSIDAGRQERLDQARSNGSNRDARIAGPVAFKSVFQDTISPENADLLKNAFEEKIAEGYRFKSARELRDLAAQCLGIEIRVSDPLSRTVEEIAEQAMVATARQIYENHAGSTADLIDKMSDLQSQLPNFAKRTSRSVELQAYSTPLTIAALVNRLLGAKPGETVYDPTAGNGALLIGQRPEDRVANEIDPTRLRGLQARHKWNFDAANGKPPREIDHLVANPPFGALSEGQGKVLYMSHNGLSPIRYSGDPVVSTSRLHHAIVWQGLTSLPADGRAVLILPSVRAFNSEERAKAYDEAGLRRFHWKLYDTFNVVDHVTLSGDLYRQQGASWPVDIIVVNGKGKSNLPLPTLTTPPVIHSIDQLKEICNAFENDSNKLDRRTSFSGMAKLLSDRVSSVRDSNSADRDQKRHPGDLSESSSGEAGRDRNGSSRSDRDDRKSNPSGTDGNGAGRADGLSGISSLAGSPDVEPADNTADEDTQRPNNAGSGRGSDGAVGMSDTLVQYNPLSAGKPLDTLMPANLVDSFDKAKQRLLRAVGDIDDFVQEKLGYANHEELYNALSAEQIDATAFAIHQHETGASFINGHLMGIGKGRVAAAMLVYAHLNGLTPVFITERPNLYPAIMRDLTDIGYGHLRPLITNDGLSGAKALDLPDGRRLSTPNKAVHDAELIRIRNQGHLGKDYDFVMTTWAQTQTVQGQETLRRMLLQRLSRNALLVRDESHNGGGQDQLFKKPGPPNRAEFARELMWDAKGVYDSSATWAKAPHTMDLYGRTDLRHAVRDPKEIGNIISQHGLPMQQMVSSMLSESGQYMRLERAMTGIKYDFEVVDIDDARFDRFAEILEAIAAFDNYKQDLLAGDLGNQIKAAGESALPDGATGEIGINSVNFTSLLHNIAQQAELSLMADTVADKAIEGLKNGEKPFITLANTMGAFLSEFAASYEMQPGDAIDANFGDVLKRYLDRSRDVTIGTPFSEKERIHLSDAQLGSKGIALYDAVVDLIAKADWTGMPVSPIDHIKSRIEKAGYTFGEFTGRAEGIDYSGDVPVYYRRSAAERSKAADVRTETAFNNGSLDAVLGNESVASGTSLHASATFADQRPRLDITAQAHPDVTKHVQMKGRVNRTGQVTLPRYLHLLTNIPAAKRQAARLEQKLRSLNANTTANQSSLLQSGGVDFLNEIGDRAAATVMENNPAIHRRFGFPLKLASGARGLEIDGAARKVTGRMIMLPIKLQEKLFDEFETEFKAEHERAERLGLLRDEARVLDLDARELGQVQLTKSTRAESPFGGPVHIKKMDVRNNDKPYPFARVLAETNRSLGLPDDTALSETAKSGRAHAAALKERIGEQFSRYAARSVDRASPRRRQNVEKRLNGDRQRFEKLIDNFHIGSTVLINTPDGKDMYGVVGGLKKRGQSVNPVAPSAWTVQLYVANGAKEIELRLNELCLPGEKALAGDYTLTKASQASHMVDGKLRSIAIPEAFDAPARADREERLIATGNVLAAADQFRDAQVLYFTTADGSVQPGLLLPRGTELKQVLSHAQVPLTTLDHVRRYLDEGGVTVTTDNALALIKRKDQIELRANRARSSGGKYWLDRDIRQLTGDFVSSGTSMVANISSDQLSNLFAMMEDKKINLRASDKLAEARIITGAAVPEMTEKRVSKEKARALASEGRFVMPWELRGEAQAPFARSLQFSSGRPVALREEEEGGLVPVRHAGAPGPQPDGSRIHRILDVPDYVSEDQLLSALHLEADAGRFVHRFNNVYYSTGTGDNGLTIYNDDQVKSFPAHHQYDTWAMRRGAAPAGWTTADVPLLSPSGPVRYPGFIHPDAPGLAVVPFPRPGLRPGSFDSDSLRFVVLHKESGQALLPGNRFMYTAQGAAAAALKMAKGYDFKNLISPDQMSRTERAHANKVLEDGYSDARSIDRDAYIEHNLKQGVSPEFSKSDIYWLVVDDAADPDIDLAAEMSQTSGCFYLYPDRDLALDIGMEDAAPVRAHLGRIADLTVEPWAADVRAITEEFFKTHEDMLKLGLSTTYYDIAHEFEVVRDRVDSGEDEDKVIAEFVSEKVNELDYTAFEDAIRRQDYVAAGNYNGDLKDALMAWLSDKFDGVKLWEPYDYDQKELVIFNSRDVELAWDQLETSIEMARREKAEHAERTARWEQERGEAEIERLKDWKAEQKDSFDLAVLQERGYNVNDVHWLSVPNKEYPELEKAYANSKPELFTRRTDAQSDGLFDEAVPVYLRRGNGVDLTSDNPTAHDFLAQLAQTPGLAAVSLANLPGGDIDESVISAVTELAWAKGLDFVQFNSNGTKRTLLADTSDVSVAWDAIERKSIYRRATDTMVGPALAAAQQAAALEAPRLLLTGPEGRAAAEADARLASIFMQAEEVRRLAGNDALLIFIENDKAQIFDRDAKRAFDMIETLPLVEIGDIAEIEVSAQDVEQIAATLAGQHRVVIARLDDNRKIALESFSGNQREIETLSIEDIDDPQLRQERETKRARQRASTWTEKPIADRYADLHLAARNREVPALIDGDRYVIAGLLARQLSDDVPLLKTNFEPDQDITSFKEADIPEVTAKLASLNKRLMLAEGLSRATWRQARVGSAAETEAQEEISAQSVIDRHAELAKRHPDRVVFVEDGEGFRTFGANVETIAKADPQLTSKFEKVHNVGSIAIDREEIDYQARQMTLRGLKVSVAAGLDGNISLKNFDPQTEVVRDSDISTAISGENKDAVVSARKITQTEQDLEDQTPHDKEGGLAALVRVFDEQKTNNPAPVFLVQNGDKYVLFDGDARLVARHFEPVRNQLGKFLDDMSRVRVSGTMNNKMLERAIEQLRNRSIDLVVLKQQDGEYLAESHAATRQQPDYPAVEKDAAARRGFDLTRKMYAPVSPSGAFVGRPMIDGIAYYNDPVAAGHSQIEVHVRVKNMAKLTSTELNGYGWRANLLKMVENLKESYGIETPEQLRDILADGRVVSWWENRLAEQGIGGDPLDLRRSIFSELRKLGFDGALMLDEYGYEVGHAFDPESVIPVNTIALTHQKSSNLAETATSSLQNTGMNRFDHSMTTTPESKFVPNRFGFDGLKLAYQATPQSREELKHVLDEITRAFDSEESTGDKRSSYLREIGLLNGTLAGRINRYTDEVHPISPGYVLYPGDNGKWVYATIRDFVSATGPRGSLYGRWAPEMSDQISDYAAFYLNQLDAAFEPQLARIKEELTELVGEINPDVDLRFVDRLFADGTIEGNPDRQPVLGLYFRHTDAMPISTDISKGDPRLTGLHELYHSLVPLLTPEEQRVIMSGFGGEERAAEAFAQWALGTGDGQRLGPLRNLFERMNNILQGNGFRSWQDVFRQTRTGEVARRAKVLEMSSDLTVEMAKELAEAANLPALGDAIMMYGRRLKSDMIPMETVYQMMAQHLDDMEITRAATRAGYHRISDEQNISSIPATRMNTIALDLARHQKLTPIDIGSSDPYIARRSEQGSPALARRSPAGVRPQPSIRRRMEQPRVIRYKTEKAEILQNNLLERTSTKSPLASNIKDIMLQDDVGLILSKSPQYLQHNAFIGNNGGTLDMIELAGQETTIPMATRGSANIIDANARPLFVVPGDMDKLVERQIVGSDERGLHFDAVSGAYYVTLDHPEAGYLLENYGTIEAREKWLEHRSHQEAGIAQTLSEFQVIARQIPEEDRLYIYPIGESEVQMARLQGARFDERSDYRLYYVDKHSPQAETLSKRFGVTEERMHRYADWRERQFNEKIRRQNVAYIDTAESEAELGPNVVRKVGRSALFSAGIGGAAAASTQIQAAEAAVQTVPNAPISPDNAGEIEAMFERMDDGQWREIVQNNSFTESAQELWQSLSADTQQFFESMIVNAGPTAALAKELISEKFDQFYSALTAFPEKLANSSSADEFFSHVKSQFYTDMHTISDFAASAGEAVRNITPPDVSFAPGLSELKTSVVDQTLPGLKAQVAGTMDSWMQGVKSIAQPAIDVMQNTLGPKVTAAVATIGGTAGLSAVASGAVTAGTIGAGVAAATYMARRGERRKIWADDSREMPWKLTSRQFGQVFKKHYAVERHEENGVETLSLKRKGSEETIFKTAAPLGAKVSARELVQAAHGAMVDKAIEQKLPVPDQVKLSVVEARARSTGQGYANIETGYLGSGVGDEMRKSYVEKVPSVVAGTDTKGLSEQLARLPLNTLASASLKTAQAESLTADPAKKGQLSKGMDLLQTEIINRARKTADQRLAEGMDQKQKTVQRPDRTTKPVKRKGRGI</sequence>
<feature type="domain" description="DNA methylase adenine-specific" evidence="9">
    <location>
        <begin position="1197"/>
        <end position="1310"/>
    </location>
</feature>
<evidence type="ECO:0000256" key="8">
    <source>
        <dbReference type="SAM" id="MobiDB-lite"/>
    </source>
</evidence>
<dbReference type="InterPro" id="IPR039187">
    <property type="entry name" value="SNO_AAA"/>
</dbReference>
<dbReference type="PANTHER" id="PTHR42933">
    <property type="entry name" value="SLR6095 PROTEIN"/>
    <property type="match status" value="1"/>
</dbReference>
<feature type="region of interest" description="Disordered" evidence="8">
    <location>
        <begin position="6041"/>
        <end position="6072"/>
    </location>
</feature>
<dbReference type="PANTHER" id="PTHR42933:SF3">
    <property type="entry name" value="TYPE I RESTRICTION ENZYME MJAVIII METHYLASE SUBUNIT"/>
    <property type="match status" value="1"/>
</dbReference>
<reference evidence="12 13" key="1">
    <citation type="submission" date="2014-07" db="EMBL/GenBank/DDBJ databases">
        <title>Draft genome sequence of Thalassospira profundimaris PR54-5.</title>
        <authorList>
            <person name="Lai Q."/>
            <person name="Shao Z."/>
        </authorList>
    </citation>
    <scope>NUCLEOTIDE SEQUENCE [LARGE SCALE GENOMIC DNA]</scope>
    <source>
        <strain evidence="12 13">PR54-5</strain>
    </source>
</reference>
<evidence type="ECO:0000313" key="13">
    <source>
        <dbReference type="Proteomes" id="UP000252255"/>
    </source>
</evidence>
<evidence type="ECO:0000256" key="7">
    <source>
        <dbReference type="ARBA" id="ARBA00047942"/>
    </source>
</evidence>
<evidence type="ECO:0000259" key="10">
    <source>
        <dbReference type="Pfam" id="PF13871"/>
    </source>
</evidence>
<dbReference type="EC" id="2.1.1.72" evidence="2"/>
<gene>
    <name evidence="12" type="ORF">TH30_19310</name>
</gene>
<feature type="region of interest" description="Disordered" evidence="8">
    <location>
        <begin position="2216"/>
        <end position="2322"/>
    </location>
</feature>
<evidence type="ECO:0000313" key="12">
    <source>
        <dbReference type="EMBL" id="RCK43172.1"/>
    </source>
</evidence>
<evidence type="ECO:0000256" key="5">
    <source>
        <dbReference type="ARBA" id="ARBA00022691"/>
    </source>
</evidence>
<keyword evidence="4" id="KW-0808">Transferase</keyword>
<dbReference type="Proteomes" id="UP000252255">
    <property type="component" value="Unassembled WGS sequence"/>
</dbReference>
<dbReference type="InterPro" id="IPR051537">
    <property type="entry name" value="DNA_Adenine_Mtase"/>
</dbReference>
<feature type="region of interest" description="Disordered" evidence="8">
    <location>
        <begin position="5274"/>
        <end position="5307"/>
    </location>
</feature>
<dbReference type="EMBL" id="JPWI01000015">
    <property type="protein sequence ID" value="RCK43172.1"/>
    <property type="molecule type" value="Genomic_DNA"/>
</dbReference>
<dbReference type="PROSITE" id="PS00092">
    <property type="entry name" value="N6_MTASE"/>
    <property type="match status" value="1"/>
</dbReference>
<dbReference type="InterPro" id="IPR003356">
    <property type="entry name" value="DNA_methylase_A-5"/>
</dbReference>
<dbReference type="GO" id="GO:0032259">
    <property type="term" value="P:methylation"/>
    <property type="evidence" value="ECO:0007669"/>
    <property type="project" value="UniProtKB-KW"/>
</dbReference>
<feature type="compositionally biased region" description="Basic and acidic residues" evidence="8">
    <location>
        <begin position="2247"/>
        <end position="2264"/>
    </location>
</feature>
<dbReference type="InterPro" id="IPR026937">
    <property type="entry name" value="SBNO_Helicase_C_dom"/>
</dbReference>
<protein>
    <recommendedName>
        <fullName evidence="2">site-specific DNA-methyltransferase (adenine-specific)</fullName>
        <ecNumber evidence="2">2.1.1.72</ecNumber>
    </recommendedName>
</protein>
<dbReference type="Pfam" id="PF13871">
    <property type="entry name" value="Helicase_C_4"/>
    <property type="match status" value="1"/>
</dbReference>
<proteinExistence type="inferred from homology"/>
<comment type="similarity">
    <text evidence="1">Belongs to the N(4)/N(6)-methyltransferase family.</text>
</comment>
<evidence type="ECO:0000256" key="2">
    <source>
        <dbReference type="ARBA" id="ARBA00011900"/>
    </source>
</evidence>
<feature type="compositionally biased region" description="Basic residues" evidence="8">
    <location>
        <begin position="6063"/>
        <end position="6072"/>
    </location>
</feature>
<organism evidence="12 13">
    <name type="scientific">Thalassospira profundimaris</name>
    <dbReference type="NCBI Taxonomy" id="502049"/>
    <lineage>
        <taxon>Bacteria</taxon>
        <taxon>Pseudomonadati</taxon>
        <taxon>Pseudomonadota</taxon>
        <taxon>Alphaproteobacteria</taxon>
        <taxon>Rhodospirillales</taxon>
        <taxon>Thalassospiraceae</taxon>
        <taxon>Thalassospira</taxon>
    </lineage>
</organism>
<keyword evidence="6" id="KW-0680">Restriction system</keyword>
<evidence type="ECO:0000256" key="1">
    <source>
        <dbReference type="ARBA" id="ARBA00006594"/>
    </source>
</evidence>
<dbReference type="OrthoDB" id="9806213at2"/>
<feature type="compositionally biased region" description="Basic and acidic residues" evidence="8">
    <location>
        <begin position="6041"/>
        <end position="6062"/>
    </location>
</feature>
<dbReference type="Pfam" id="PF02384">
    <property type="entry name" value="N6_Mtase"/>
    <property type="match status" value="1"/>
</dbReference>
<evidence type="ECO:0000256" key="6">
    <source>
        <dbReference type="ARBA" id="ARBA00022747"/>
    </source>
</evidence>